<keyword evidence="4" id="KW-1185">Reference proteome</keyword>
<dbReference type="Pfam" id="PF02467">
    <property type="entry name" value="Whib"/>
    <property type="match status" value="1"/>
</dbReference>
<evidence type="ECO:0000256" key="1">
    <source>
        <dbReference type="SAM" id="MobiDB-lite"/>
    </source>
</evidence>
<evidence type="ECO:0000259" key="2">
    <source>
        <dbReference type="PROSITE" id="PS51674"/>
    </source>
</evidence>
<dbReference type="EMBL" id="BAABIC010000023">
    <property type="protein sequence ID" value="GAA4707137.1"/>
    <property type="molecule type" value="Genomic_DNA"/>
</dbReference>
<sequence>MTPNVTSNMTIREGWMRGAHCVKRDPRALSGPRPRGADSPRLCRGCPVQPTCLGWALVSGADQGVLGGTEPGYRHGLRARLQQRLGSRPMAGSPELADVVRAYSQPGRHTAGKRRPDQRDAVTR</sequence>
<evidence type="ECO:0000313" key="4">
    <source>
        <dbReference type="Proteomes" id="UP001500325"/>
    </source>
</evidence>
<name>A0ABP8XFM9_9PSEU</name>
<feature type="compositionally biased region" description="Basic and acidic residues" evidence="1">
    <location>
        <begin position="114"/>
        <end position="124"/>
    </location>
</feature>
<feature type="domain" description="4Fe-4S Wbl-type" evidence="2">
    <location>
        <begin position="20"/>
        <end position="76"/>
    </location>
</feature>
<reference evidence="4" key="1">
    <citation type="journal article" date="2019" name="Int. J. Syst. Evol. Microbiol.">
        <title>The Global Catalogue of Microorganisms (GCM) 10K type strain sequencing project: providing services to taxonomists for standard genome sequencing and annotation.</title>
        <authorList>
            <consortium name="The Broad Institute Genomics Platform"/>
            <consortium name="The Broad Institute Genome Sequencing Center for Infectious Disease"/>
            <person name="Wu L."/>
            <person name="Ma J."/>
        </authorList>
    </citation>
    <scope>NUCLEOTIDE SEQUENCE [LARGE SCALE GENOMIC DNA]</scope>
    <source>
        <strain evidence="4">JCM 18055</strain>
    </source>
</reference>
<dbReference type="InterPro" id="IPR034768">
    <property type="entry name" value="4FE4S_WBL"/>
</dbReference>
<evidence type="ECO:0000313" key="3">
    <source>
        <dbReference type="EMBL" id="GAA4707137.1"/>
    </source>
</evidence>
<comment type="caution">
    <text evidence="3">The sequence shown here is derived from an EMBL/GenBank/DDBJ whole genome shotgun (WGS) entry which is preliminary data.</text>
</comment>
<feature type="region of interest" description="Disordered" evidence="1">
    <location>
        <begin position="103"/>
        <end position="124"/>
    </location>
</feature>
<organism evidence="3 4">
    <name type="scientific">Pseudonocardia yuanmonensis</name>
    <dbReference type="NCBI Taxonomy" id="1095914"/>
    <lineage>
        <taxon>Bacteria</taxon>
        <taxon>Bacillati</taxon>
        <taxon>Actinomycetota</taxon>
        <taxon>Actinomycetes</taxon>
        <taxon>Pseudonocardiales</taxon>
        <taxon>Pseudonocardiaceae</taxon>
        <taxon>Pseudonocardia</taxon>
    </lineage>
</organism>
<proteinExistence type="predicted"/>
<gene>
    <name evidence="3" type="ORF">GCM10023215_54950</name>
</gene>
<dbReference type="PROSITE" id="PS51674">
    <property type="entry name" value="4FE4S_WBL"/>
    <property type="match status" value="1"/>
</dbReference>
<accession>A0ABP8XFM9</accession>
<dbReference type="Proteomes" id="UP001500325">
    <property type="component" value="Unassembled WGS sequence"/>
</dbReference>
<protein>
    <recommendedName>
        <fullName evidence="2">4Fe-4S Wbl-type domain-containing protein</fullName>
    </recommendedName>
</protein>